<dbReference type="EMBL" id="KC292026">
    <property type="protein sequence ID" value="AGM11587.1"/>
    <property type="molecule type" value="Genomic_DNA"/>
</dbReference>
<protein>
    <submittedName>
        <fullName evidence="1">Uncharacterized protein</fullName>
    </submittedName>
</protein>
<evidence type="ECO:0000313" key="1">
    <source>
        <dbReference type="EMBL" id="AGM11587.1"/>
    </source>
</evidence>
<dbReference type="GeneID" id="16194106"/>
<accession>R4TLK4</accession>
<keyword evidence="2" id="KW-1185">Reference proteome</keyword>
<dbReference type="KEGG" id="vg:16194106"/>
<sequence>MTEYIFRRKAVVSGDKIEIPDNARDISFEHREELTIVCYFEKQGESVI</sequence>
<organism evidence="1 2">
    <name type="scientific">Halogranum tailed virus 1</name>
    <dbReference type="NCBI Taxonomy" id="1273749"/>
    <lineage>
        <taxon>Viruses</taxon>
        <taxon>Duplodnaviria</taxon>
        <taxon>Heunggongvirae</taxon>
        <taxon>Uroviricota</taxon>
        <taxon>Caudoviricetes</taxon>
        <taxon>Thumleimavirales</taxon>
        <taxon>Halomagnusviridae</taxon>
        <taxon>Hagravirus</taxon>
        <taxon>Hagravirus capitaneum</taxon>
        <taxon>Hagravirus HGTV1</taxon>
    </lineage>
</organism>
<evidence type="ECO:0000313" key="2">
    <source>
        <dbReference type="Proteomes" id="UP000202786"/>
    </source>
</evidence>
<reference evidence="1 2" key="1">
    <citation type="submission" date="2012-12" db="EMBL/GenBank/DDBJ databases">
        <authorList>
            <person name="Sencilo A."/>
            <person name="Jacobs-Sera D."/>
            <person name="Russell D.A."/>
            <person name="Ko C."/>
            <person name="Atanasova N."/>
            <person name="Osterlund E."/>
            <person name="Oksanen H.M."/>
            <person name="Bamford D.H."/>
            <person name="Hatfull G.F."/>
            <person name="Roine E."/>
            <person name="Hendrix R.W."/>
        </authorList>
    </citation>
    <scope>NUCLEOTIDE SEQUENCE [LARGE SCALE GENOMIC DNA]</scope>
</reference>
<dbReference type="Proteomes" id="UP000202786">
    <property type="component" value="Segment"/>
</dbReference>
<gene>
    <name evidence="1" type="primary">290</name>
    <name evidence="1" type="ORF">HGTV1_290</name>
</gene>
<proteinExistence type="predicted"/>
<dbReference type="RefSeq" id="YP_008059465.1">
    <property type="nucleotide sequence ID" value="NC_021328.1"/>
</dbReference>
<name>R4TLK4_9CAUD</name>